<dbReference type="GO" id="GO:0005524">
    <property type="term" value="F:ATP binding"/>
    <property type="evidence" value="ECO:0007669"/>
    <property type="project" value="UniProtKB-UniRule"/>
</dbReference>
<dbReference type="CDD" id="cd04301">
    <property type="entry name" value="NAT_SF"/>
    <property type="match status" value="1"/>
</dbReference>
<dbReference type="InterPro" id="IPR051538">
    <property type="entry name" value="Acyl-CoA_Synth/Transferase"/>
</dbReference>
<dbReference type="GO" id="GO:0016874">
    <property type="term" value="F:ligase activity"/>
    <property type="evidence" value="ECO:0007669"/>
    <property type="project" value="UniProtKB-KW"/>
</dbReference>
<dbReference type="Proteomes" id="UP000000245">
    <property type="component" value="Chromosome"/>
</dbReference>
<dbReference type="Gene3D" id="3.40.50.261">
    <property type="entry name" value="Succinyl-CoA synthetase domains"/>
    <property type="match status" value="2"/>
</dbReference>
<evidence type="ECO:0000256" key="3">
    <source>
        <dbReference type="ARBA" id="ARBA00022741"/>
    </source>
</evidence>
<dbReference type="GO" id="GO:0016747">
    <property type="term" value="F:acyltransferase activity, transferring groups other than amino-acyl groups"/>
    <property type="evidence" value="ECO:0007669"/>
    <property type="project" value="InterPro"/>
</dbReference>
<keyword evidence="1" id="KW-0816">Tricarboxylic acid cycle</keyword>
<keyword evidence="8" id="KW-0808">Transferase</keyword>
<dbReference type="Pfam" id="PF13549">
    <property type="entry name" value="ATP-grasp_5"/>
    <property type="match status" value="1"/>
</dbReference>
<dbReference type="GO" id="GO:0006099">
    <property type="term" value="P:tricarboxylic acid cycle"/>
    <property type="evidence" value="ECO:0007669"/>
    <property type="project" value="UniProtKB-KW"/>
</dbReference>
<keyword evidence="3 5" id="KW-0547">Nucleotide-binding</keyword>
<keyword evidence="4 5" id="KW-0067">ATP-binding</keyword>
<dbReference type="SUPFAM" id="SSF56059">
    <property type="entry name" value="Glutathione synthetase ATP-binding domain-like"/>
    <property type="match status" value="1"/>
</dbReference>
<dbReference type="STRING" id="349163.Acry_0144"/>
<proteinExistence type="predicted"/>
<dbReference type="Pfam" id="PF13302">
    <property type="entry name" value="Acetyltransf_3"/>
    <property type="match status" value="1"/>
</dbReference>
<dbReference type="InterPro" id="IPR016102">
    <property type="entry name" value="Succinyl-CoA_synth-like"/>
</dbReference>
<dbReference type="RefSeq" id="WP_011941309.1">
    <property type="nucleotide sequence ID" value="NC_009484.1"/>
</dbReference>
<evidence type="ECO:0000313" key="9">
    <source>
        <dbReference type="Proteomes" id="UP000000245"/>
    </source>
</evidence>
<dbReference type="SUPFAM" id="SSF55729">
    <property type="entry name" value="Acyl-CoA N-acyltransferases (Nat)"/>
    <property type="match status" value="1"/>
</dbReference>
<gene>
    <name evidence="8" type="ordered locus">Acry_0144</name>
</gene>
<dbReference type="eggNOG" id="COG1670">
    <property type="taxonomic scope" value="Bacteria"/>
</dbReference>
<organism evidence="8 9">
    <name type="scientific">Acidiphilium cryptum (strain JF-5)</name>
    <dbReference type="NCBI Taxonomy" id="349163"/>
    <lineage>
        <taxon>Bacteria</taxon>
        <taxon>Pseudomonadati</taxon>
        <taxon>Pseudomonadota</taxon>
        <taxon>Alphaproteobacteria</taxon>
        <taxon>Acetobacterales</taxon>
        <taxon>Acidocellaceae</taxon>
        <taxon>Acidiphilium</taxon>
    </lineage>
</organism>
<reference evidence="8 9" key="1">
    <citation type="submission" date="2007-05" db="EMBL/GenBank/DDBJ databases">
        <title>Complete sequence of chromosome of Acidiphilium cryptum JF-5.</title>
        <authorList>
            <consortium name="US DOE Joint Genome Institute"/>
            <person name="Copeland A."/>
            <person name="Lucas S."/>
            <person name="Lapidus A."/>
            <person name="Barry K."/>
            <person name="Detter J.C."/>
            <person name="Glavina del Rio T."/>
            <person name="Hammon N."/>
            <person name="Israni S."/>
            <person name="Dalin E."/>
            <person name="Tice H."/>
            <person name="Pitluck S."/>
            <person name="Sims D."/>
            <person name="Brettin T."/>
            <person name="Bruce D."/>
            <person name="Han C."/>
            <person name="Schmutz J."/>
            <person name="Larimer F."/>
            <person name="Land M."/>
            <person name="Hauser L."/>
            <person name="Kyrpides N."/>
            <person name="Kim E."/>
            <person name="Magnuson T."/>
            <person name="Richardson P."/>
        </authorList>
    </citation>
    <scope>NUCLEOTIDE SEQUENCE [LARGE SCALE GENOMIC DNA]</scope>
    <source>
        <strain evidence="8 9">JF-5</strain>
    </source>
</reference>
<dbReference type="eggNOG" id="COG0045">
    <property type="taxonomic scope" value="Bacteria"/>
</dbReference>
<dbReference type="InterPro" id="IPR011761">
    <property type="entry name" value="ATP-grasp"/>
</dbReference>
<dbReference type="PROSITE" id="PS50975">
    <property type="entry name" value="ATP_GRASP"/>
    <property type="match status" value="1"/>
</dbReference>
<evidence type="ECO:0000256" key="2">
    <source>
        <dbReference type="ARBA" id="ARBA00022598"/>
    </source>
</evidence>
<dbReference type="Gene3D" id="3.40.630.30">
    <property type="match status" value="1"/>
</dbReference>
<dbReference type="PROSITE" id="PS51186">
    <property type="entry name" value="GNAT"/>
    <property type="match status" value="1"/>
</dbReference>
<sequence>MKPLGYSIVNRFDPEALFAPKTIMLSGGDTAVGRSLRASLDAAGFPGDVREPGEGAQTVDLALIADPPEAVPGVIAGLAGRLRGAAVVYAAVDGLREAALAARVRVVGPRSFGIAAPGARLNALRSHIPPPPGRVALLGQSPALARAVIDWAAPNGIGFSHVVGIGGNADIGFGRVLDHLSRDPGTGPILMEIAGLRDPRLFLSAARAAARLRPIVAIVPGARLGDPSGIALAGFEAALRRAGVMLTTSLGEFLAAAETLTRARPARSDSLAIIGNSVGACRLAADTALAAGIGLAALSDETRRVLGLLLGASPEPAGPIALQDAPGTRLADVAAMLAASPEVGGVLVIHAPSGPADDAAIAGLIACSGSIKAPLLAAVLGETTAAPQRRRLAEAGVAAFATPERAVEGFGDLLRHRAIRAAARELPPSAVLDVAPDRAAVHAALSLARNGGRTALPQDAGFAILRAYGIETAATRIVDTPEHVAAAASSLGFPVVVKVSHPDLARRRPEGSVSLDLPDAASASAAATLITARLRRRGEFPEGARFLVQRQLPRARELRILVGEQPFVGPTIGFGPGGGDAADTSRLAFDLPPLNLKLAEGLILRAGGNALLRPARGLDEADRAAVAGTLVRISQLVVDWPEIERLEIDPLFATGAGVIAANVRITLHAPGERRQPLPITPYPAHLAHTMTLKGRGFQIRPIRPEDAAAHQRLFSRLTPEDVRFRFFSAVRQLTPEQVVRLTEVDYGRELALIAVETATGETVGVARLVRSDTDGTEGEFAVLVEGAAKGVGLGSALMRDLIDWARDEGVVDIIGQVLADNHPMLAFIRHLGFAIAHVPGEEDVVEARLRLT</sequence>
<keyword evidence="2" id="KW-0436">Ligase</keyword>
<dbReference type="SUPFAM" id="SSF52210">
    <property type="entry name" value="Succinyl-CoA synthetase domains"/>
    <property type="match status" value="2"/>
</dbReference>
<dbReference type="Gene3D" id="3.30.470.20">
    <property type="entry name" value="ATP-grasp fold, B domain"/>
    <property type="match status" value="1"/>
</dbReference>
<dbReference type="Gene3D" id="3.30.1490.20">
    <property type="entry name" value="ATP-grasp fold, A domain"/>
    <property type="match status" value="1"/>
</dbReference>
<name>A5FUU0_ACICJ</name>
<feature type="domain" description="ATP-grasp" evidence="6">
    <location>
        <begin position="462"/>
        <end position="498"/>
    </location>
</feature>
<dbReference type="InterPro" id="IPR013815">
    <property type="entry name" value="ATP_grasp_subdomain_1"/>
</dbReference>
<dbReference type="Pfam" id="PF13607">
    <property type="entry name" value="Succ_CoA_lig"/>
    <property type="match status" value="1"/>
</dbReference>
<evidence type="ECO:0000259" key="7">
    <source>
        <dbReference type="PROSITE" id="PS51186"/>
    </source>
</evidence>
<evidence type="ECO:0000256" key="4">
    <source>
        <dbReference type="ARBA" id="ARBA00022840"/>
    </source>
</evidence>
<dbReference type="InterPro" id="IPR016181">
    <property type="entry name" value="Acyl_CoA_acyltransferase"/>
</dbReference>
<dbReference type="KEGG" id="acr:Acry_0144"/>
<dbReference type="AlphaFoldDB" id="A5FUU0"/>
<dbReference type="HOGENOM" id="CLU_007415_0_2_5"/>
<evidence type="ECO:0000313" key="8">
    <source>
        <dbReference type="EMBL" id="ABQ29372.1"/>
    </source>
</evidence>
<dbReference type="GO" id="GO:0046872">
    <property type="term" value="F:metal ion binding"/>
    <property type="evidence" value="ECO:0007669"/>
    <property type="project" value="InterPro"/>
</dbReference>
<accession>A5FUU0</accession>
<evidence type="ECO:0000256" key="1">
    <source>
        <dbReference type="ARBA" id="ARBA00022532"/>
    </source>
</evidence>
<dbReference type="PANTHER" id="PTHR43334:SF1">
    <property type="entry name" value="3-HYDROXYPROPIONATE--COA LIGASE [ADP-FORMING]"/>
    <property type="match status" value="1"/>
</dbReference>
<keyword evidence="9" id="KW-1185">Reference proteome</keyword>
<dbReference type="PANTHER" id="PTHR43334">
    <property type="entry name" value="ACETATE--COA LIGASE [ADP-FORMING]"/>
    <property type="match status" value="1"/>
</dbReference>
<dbReference type="InterPro" id="IPR032875">
    <property type="entry name" value="Succ_CoA_lig_flav_dom"/>
</dbReference>
<dbReference type="InterPro" id="IPR000182">
    <property type="entry name" value="GNAT_dom"/>
</dbReference>
<dbReference type="eggNOG" id="COG1042">
    <property type="taxonomic scope" value="Bacteria"/>
</dbReference>
<evidence type="ECO:0000256" key="5">
    <source>
        <dbReference type="PROSITE-ProRule" id="PRU00409"/>
    </source>
</evidence>
<dbReference type="EMBL" id="CP000697">
    <property type="protein sequence ID" value="ABQ29372.1"/>
    <property type="molecule type" value="Genomic_DNA"/>
</dbReference>
<feature type="domain" description="N-acetyltransferase" evidence="7">
    <location>
        <begin position="697"/>
        <end position="852"/>
    </location>
</feature>
<evidence type="ECO:0000259" key="6">
    <source>
        <dbReference type="PROSITE" id="PS50975"/>
    </source>
</evidence>
<protein>
    <submittedName>
        <fullName evidence="8">GCN5-related N-acetyltransferase</fullName>
    </submittedName>
</protein>